<dbReference type="Gene3D" id="2.40.100.10">
    <property type="entry name" value="Cyclophilin-like"/>
    <property type="match status" value="1"/>
</dbReference>
<sequence>MKIETMGSVHAYFDITINSKPIGRVVFELYDTLAPKASSNFLNLCRGCTIDGHHYSYANNHFTRVMKNFVVQAGSIDGGNISTISGSDTSIPIPAENLVDDFPPFQLCSANNGDVQANGSQFFITTYPQPHLAGKHTVFGHVIHGKCVVREIERAKTDAENVPVVPVVIESCGAWDESMGVPVYNASYDPVGGDIYEEYPDDDANFNQESAQEAYDAALKMKESGALLFKRGDKQSAFLKWRKCLRYVVEFDPDEDQSPDYFVKFRELKKKVYLNLCLVTMQLGEYDRAINYSTFLMEMDNVTDPEKAKALYRRGLSYFNLRKYDKAVVDLKRAHGIVPDDKDVSSKLEASEKALVQQKEKEKSKYAKFFG</sequence>
<dbReference type="SUPFAM" id="SSF48452">
    <property type="entry name" value="TPR-like"/>
    <property type="match status" value="1"/>
</dbReference>
<keyword evidence="8" id="KW-1185">Reference proteome</keyword>
<evidence type="ECO:0000256" key="3">
    <source>
        <dbReference type="ARBA" id="ARBA00023110"/>
    </source>
</evidence>
<feature type="domain" description="PPIase cyclophilin-type" evidence="6">
    <location>
        <begin position="12"/>
        <end position="174"/>
    </location>
</feature>
<keyword evidence="3" id="KW-0697">Rotamase</keyword>
<comment type="catalytic activity">
    <reaction evidence="1">
        <text>[protein]-peptidylproline (omega=180) = [protein]-peptidylproline (omega=0)</text>
        <dbReference type="Rhea" id="RHEA:16237"/>
        <dbReference type="Rhea" id="RHEA-COMP:10747"/>
        <dbReference type="Rhea" id="RHEA-COMP:10748"/>
        <dbReference type="ChEBI" id="CHEBI:83833"/>
        <dbReference type="ChEBI" id="CHEBI:83834"/>
        <dbReference type="EC" id="5.2.1.8"/>
    </reaction>
</comment>
<dbReference type="GeneID" id="92207420"/>
<dbReference type="InterPro" id="IPR011990">
    <property type="entry name" value="TPR-like_helical_dom_sf"/>
</dbReference>
<dbReference type="EMBL" id="OZ022407">
    <property type="protein sequence ID" value="CAK9437846.1"/>
    <property type="molecule type" value="Genomic_DNA"/>
</dbReference>
<dbReference type="Pfam" id="PF00515">
    <property type="entry name" value="TPR_1"/>
    <property type="match status" value="1"/>
</dbReference>
<evidence type="ECO:0000256" key="5">
    <source>
        <dbReference type="PROSITE-ProRule" id="PRU00339"/>
    </source>
</evidence>
<accession>A0ABP0ZLD0</accession>
<evidence type="ECO:0000259" key="6">
    <source>
        <dbReference type="PROSITE" id="PS50072"/>
    </source>
</evidence>
<dbReference type="InterPro" id="IPR029000">
    <property type="entry name" value="Cyclophilin-like_dom_sf"/>
</dbReference>
<name>A0ABP0ZLD0_9ASCO</name>
<organism evidence="7 8">
    <name type="scientific">Lodderomyces beijingensis</name>
    <dbReference type="NCBI Taxonomy" id="1775926"/>
    <lineage>
        <taxon>Eukaryota</taxon>
        <taxon>Fungi</taxon>
        <taxon>Dikarya</taxon>
        <taxon>Ascomycota</taxon>
        <taxon>Saccharomycotina</taxon>
        <taxon>Pichiomycetes</taxon>
        <taxon>Debaryomycetaceae</taxon>
        <taxon>Candida/Lodderomyces clade</taxon>
        <taxon>Lodderomyces</taxon>
    </lineage>
</organism>
<dbReference type="EC" id="5.2.1.8" evidence="2"/>
<gene>
    <name evidence="7" type="ORF">LODBEIA_P22240</name>
</gene>
<dbReference type="Gene3D" id="1.25.40.10">
    <property type="entry name" value="Tetratricopeptide repeat domain"/>
    <property type="match status" value="1"/>
</dbReference>
<dbReference type="RefSeq" id="XP_066829162.1">
    <property type="nucleotide sequence ID" value="XM_066972200.1"/>
</dbReference>
<keyword evidence="5" id="KW-0802">TPR repeat</keyword>
<dbReference type="Pfam" id="PF00160">
    <property type="entry name" value="Pro_isomerase"/>
    <property type="match status" value="1"/>
</dbReference>
<reference evidence="7 8" key="1">
    <citation type="submission" date="2024-03" db="EMBL/GenBank/DDBJ databases">
        <authorList>
            <person name="Brejova B."/>
        </authorList>
    </citation>
    <scope>NUCLEOTIDE SEQUENCE [LARGE SCALE GENOMIC DNA]</scope>
    <source>
        <strain evidence="7 8">CBS 14171</strain>
    </source>
</reference>
<feature type="repeat" description="TPR" evidence="5">
    <location>
        <begin position="308"/>
        <end position="341"/>
    </location>
</feature>
<evidence type="ECO:0000313" key="7">
    <source>
        <dbReference type="EMBL" id="CAK9437846.1"/>
    </source>
</evidence>
<evidence type="ECO:0000256" key="1">
    <source>
        <dbReference type="ARBA" id="ARBA00000971"/>
    </source>
</evidence>
<dbReference type="SMART" id="SM00028">
    <property type="entry name" value="TPR"/>
    <property type="match status" value="2"/>
</dbReference>
<protein>
    <recommendedName>
        <fullName evidence="2">peptidylprolyl isomerase</fullName>
        <ecNumber evidence="2">5.2.1.8</ecNumber>
    </recommendedName>
</protein>
<dbReference type="PROSITE" id="PS50072">
    <property type="entry name" value="CSA_PPIASE_2"/>
    <property type="match status" value="1"/>
</dbReference>
<dbReference type="InterPro" id="IPR019734">
    <property type="entry name" value="TPR_rpt"/>
</dbReference>
<dbReference type="PANTHER" id="PTHR11071:SF561">
    <property type="entry name" value="PEPTIDYL-PROLYL CIS-TRANS ISOMERASE D-RELATED"/>
    <property type="match status" value="1"/>
</dbReference>
<dbReference type="CDD" id="cd00317">
    <property type="entry name" value="cyclophilin"/>
    <property type="match status" value="1"/>
</dbReference>
<dbReference type="PRINTS" id="PR00153">
    <property type="entry name" value="CSAPPISMRASE"/>
</dbReference>
<evidence type="ECO:0000256" key="2">
    <source>
        <dbReference type="ARBA" id="ARBA00013194"/>
    </source>
</evidence>
<evidence type="ECO:0000313" key="8">
    <source>
        <dbReference type="Proteomes" id="UP001497383"/>
    </source>
</evidence>
<proteinExistence type="predicted"/>
<dbReference type="PANTHER" id="PTHR11071">
    <property type="entry name" value="PEPTIDYL-PROLYL CIS-TRANS ISOMERASE"/>
    <property type="match status" value="1"/>
</dbReference>
<evidence type="ECO:0000256" key="4">
    <source>
        <dbReference type="ARBA" id="ARBA00023235"/>
    </source>
</evidence>
<dbReference type="PROSITE" id="PS50005">
    <property type="entry name" value="TPR"/>
    <property type="match status" value="1"/>
</dbReference>
<dbReference type="InterPro" id="IPR002130">
    <property type="entry name" value="Cyclophilin-type_PPIase_dom"/>
</dbReference>
<dbReference type="SUPFAM" id="SSF50891">
    <property type="entry name" value="Cyclophilin-like"/>
    <property type="match status" value="1"/>
</dbReference>
<dbReference type="Proteomes" id="UP001497383">
    <property type="component" value="Chromosome 3"/>
</dbReference>
<keyword evidence="4" id="KW-0413">Isomerase</keyword>